<dbReference type="Proteomes" id="UP000044806">
    <property type="component" value="Unassembled WGS sequence"/>
</dbReference>
<evidence type="ECO:0000313" key="1">
    <source>
        <dbReference type="EMBL" id="CSA60255.1"/>
    </source>
</evidence>
<evidence type="ECO:0000313" key="2">
    <source>
        <dbReference type="Proteomes" id="UP000044806"/>
    </source>
</evidence>
<gene>
    <name evidence="1" type="ORF">ERS013165_01969</name>
</gene>
<reference evidence="1 2" key="1">
    <citation type="submission" date="2015-07" db="EMBL/GenBank/DDBJ databases">
        <authorList>
            <consortium name="Pathogen Informatics"/>
        </authorList>
    </citation>
    <scope>NUCLEOTIDE SEQUENCE [LARGE SCALE GENOMIC DNA]</scope>
    <source>
        <strain evidence="1 2">A51</strain>
    </source>
</reference>
<protein>
    <submittedName>
        <fullName evidence="1">Uncharacterized protein</fullName>
    </submittedName>
</protein>
<sequence>MVVRYATGADKGSLRLFDKGALPAFGARQLLYLSRRVADRTLQQCVGQRVATLRVPIANSHHQEGEGHAGDVLVPKPLAPVELKCA</sequence>
<proteinExistence type="predicted"/>
<organism evidence="1 2">
    <name type="scientific">Vibrio cholerae</name>
    <dbReference type="NCBI Taxonomy" id="666"/>
    <lineage>
        <taxon>Bacteria</taxon>
        <taxon>Pseudomonadati</taxon>
        <taxon>Pseudomonadota</taxon>
        <taxon>Gammaproteobacteria</taxon>
        <taxon>Vibrionales</taxon>
        <taxon>Vibrionaceae</taxon>
        <taxon>Vibrio</taxon>
    </lineage>
</organism>
<name>A0A655QHP8_VIBCL</name>
<dbReference type="EMBL" id="CWOW01000009">
    <property type="protein sequence ID" value="CSA60255.1"/>
    <property type="molecule type" value="Genomic_DNA"/>
</dbReference>
<accession>A0A655QHP8</accession>
<dbReference type="AlphaFoldDB" id="A0A655QHP8"/>